<reference evidence="1" key="1">
    <citation type="journal article" date="2020" name="Nature">
        <title>Giant virus diversity and host interactions through global metagenomics.</title>
        <authorList>
            <person name="Schulz F."/>
            <person name="Roux S."/>
            <person name="Paez-Espino D."/>
            <person name="Jungbluth S."/>
            <person name="Walsh D.A."/>
            <person name="Denef V.J."/>
            <person name="McMahon K.D."/>
            <person name="Konstantinidis K.T."/>
            <person name="Eloe-Fadrosh E.A."/>
            <person name="Kyrpides N.C."/>
            <person name="Woyke T."/>
        </authorList>
    </citation>
    <scope>NUCLEOTIDE SEQUENCE</scope>
    <source>
        <strain evidence="1">GVMAG-M-3300023174-189</strain>
    </source>
</reference>
<evidence type="ECO:0000313" key="1">
    <source>
        <dbReference type="EMBL" id="QHT16759.1"/>
    </source>
</evidence>
<proteinExistence type="predicted"/>
<evidence type="ECO:0008006" key="2">
    <source>
        <dbReference type="Google" id="ProtNLM"/>
    </source>
</evidence>
<organism evidence="1">
    <name type="scientific">viral metagenome</name>
    <dbReference type="NCBI Taxonomy" id="1070528"/>
    <lineage>
        <taxon>unclassified sequences</taxon>
        <taxon>metagenomes</taxon>
        <taxon>organismal metagenomes</taxon>
    </lineage>
</organism>
<dbReference type="EMBL" id="MN739626">
    <property type="protein sequence ID" value="QHT16759.1"/>
    <property type="molecule type" value="Genomic_DNA"/>
</dbReference>
<sequence>MKPSGLAERVIEAIYSGHVELIQTLFDCDFLKSTDNFDLAGECRHDSSDAVSILHLVARKPCPDYKYMIDTLLNNGLALDDAMPSTPLEDAIKNKNFPTAAYLESKGATYCLEEVASFLNEYQAYKSLKS</sequence>
<dbReference type="SUPFAM" id="SSF48403">
    <property type="entry name" value="Ankyrin repeat"/>
    <property type="match status" value="1"/>
</dbReference>
<dbReference type="AlphaFoldDB" id="A0A6C0DLM2"/>
<dbReference type="Gene3D" id="1.25.40.20">
    <property type="entry name" value="Ankyrin repeat-containing domain"/>
    <property type="match status" value="1"/>
</dbReference>
<name>A0A6C0DLM2_9ZZZZ</name>
<protein>
    <recommendedName>
        <fullName evidence="2">Ankyrin repeat protein</fullName>
    </recommendedName>
</protein>
<dbReference type="InterPro" id="IPR036770">
    <property type="entry name" value="Ankyrin_rpt-contain_sf"/>
</dbReference>
<accession>A0A6C0DLM2</accession>